<gene>
    <name evidence="7" type="ORF">ATE48_03575</name>
</gene>
<dbReference type="PANTHER" id="PTHR43003">
    <property type="entry name" value="DNA-3-METHYLADENINE GLYCOSYLASE"/>
    <property type="match status" value="1"/>
</dbReference>
<dbReference type="STRING" id="1759059.ATE48_03575"/>
<evidence type="ECO:0000256" key="4">
    <source>
        <dbReference type="ARBA" id="ARBA00022763"/>
    </source>
</evidence>
<evidence type="ECO:0000256" key="3">
    <source>
        <dbReference type="ARBA" id="ARBA00012000"/>
    </source>
</evidence>
<keyword evidence="4" id="KW-0227">DNA damage</keyword>
<dbReference type="RefSeq" id="WP_066767875.1">
    <property type="nucleotide sequence ID" value="NZ_CP013244.1"/>
</dbReference>
<dbReference type="SUPFAM" id="SSF48150">
    <property type="entry name" value="DNA-glycosylase"/>
    <property type="match status" value="1"/>
</dbReference>
<keyword evidence="8" id="KW-1185">Reference proteome</keyword>
<dbReference type="EMBL" id="CP013244">
    <property type="protein sequence ID" value="ANP45065.1"/>
    <property type="molecule type" value="Genomic_DNA"/>
</dbReference>
<organism evidence="7 8">
    <name type="scientific">Candidatus Viadribacter manganicus</name>
    <dbReference type="NCBI Taxonomy" id="1759059"/>
    <lineage>
        <taxon>Bacteria</taxon>
        <taxon>Pseudomonadati</taxon>
        <taxon>Pseudomonadota</taxon>
        <taxon>Alphaproteobacteria</taxon>
        <taxon>Hyphomonadales</taxon>
        <taxon>Hyphomonadaceae</taxon>
        <taxon>Candidatus Viadribacter</taxon>
    </lineage>
</organism>
<dbReference type="OrthoDB" id="9811249at2"/>
<evidence type="ECO:0000313" key="8">
    <source>
        <dbReference type="Proteomes" id="UP000092498"/>
    </source>
</evidence>
<dbReference type="InterPro" id="IPR011257">
    <property type="entry name" value="DNA_glycosylase"/>
</dbReference>
<sequence length="207" mass="23593">MGEAEEHLSAVCKRFARVIPKHEPYPTTFEKKKDPYRSLVRSVVYQQLSGKAAGTIHGRMIALFPNKDHPDPEDLIEASPELLRTAGLSRQKIAAIKDVAQKRLEGIIPEARKLSRMGNEEIIQRLTAARGVGRWTVEMYLMFTLGRPDVLPIDDLGVRKGAEKLYRRQFTPKTLGAYGERWAPFRSAAAWHLWRFIDTQTPEQSKL</sequence>
<proteinExistence type="inferred from homology"/>
<dbReference type="PANTHER" id="PTHR43003:SF5">
    <property type="entry name" value="DNA-3-METHYLADENINE GLYCOSYLASE"/>
    <property type="match status" value="1"/>
</dbReference>
<dbReference type="Gene3D" id="1.10.1670.40">
    <property type="match status" value="1"/>
</dbReference>
<dbReference type="GO" id="GO:0008725">
    <property type="term" value="F:DNA-3-methyladenine glycosylase activity"/>
    <property type="evidence" value="ECO:0007669"/>
    <property type="project" value="TreeGrafter"/>
</dbReference>
<dbReference type="GO" id="GO:0006307">
    <property type="term" value="P:DNA alkylation repair"/>
    <property type="evidence" value="ECO:0007669"/>
    <property type="project" value="TreeGrafter"/>
</dbReference>
<dbReference type="Proteomes" id="UP000092498">
    <property type="component" value="Chromosome"/>
</dbReference>
<comment type="similarity">
    <text evidence="2">Belongs to the alkylbase DNA glycosidase AlkA family.</text>
</comment>
<evidence type="ECO:0000256" key="1">
    <source>
        <dbReference type="ARBA" id="ARBA00000086"/>
    </source>
</evidence>
<reference evidence="7 8" key="1">
    <citation type="submission" date="2015-11" db="EMBL/GenBank/DDBJ databases">
        <title>Whole-Genome Sequence of Candidatus Oderbacter manganicum from the National Park Lower Oder Valley, Germany.</title>
        <authorList>
            <person name="Braun B."/>
            <person name="Liere K."/>
            <person name="Szewzyk U."/>
        </authorList>
    </citation>
    <scope>NUCLEOTIDE SEQUENCE [LARGE SCALE GENOMIC DNA]</scope>
    <source>
        <strain evidence="7 8">OTSz_A_272</strain>
    </source>
</reference>
<evidence type="ECO:0000259" key="6">
    <source>
        <dbReference type="SMART" id="SM00478"/>
    </source>
</evidence>
<name>A0A1B1AEU4_9PROT</name>
<dbReference type="GO" id="GO:0043916">
    <property type="term" value="F:DNA-7-methylguanine glycosylase activity"/>
    <property type="evidence" value="ECO:0007669"/>
    <property type="project" value="TreeGrafter"/>
</dbReference>
<dbReference type="CDD" id="cd00056">
    <property type="entry name" value="ENDO3c"/>
    <property type="match status" value="1"/>
</dbReference>
<evidence type="ECO:0000256" key="2">
    <source>
        <dbReference type="ARBA" id="ARBA00010817"/>
    </source>
</evidence>
<dbReference type="GO" id="GO:0032131">
    <property type="term" value="F:alkylated DNA binding"/>
    <property type="evidence" value="ECO:0007669"/>
    <property type="project" value="TreeGrafter"/>
</dbReference>
<keyword evidence="5" id="KW-0234">DNA repair</keyword>
<dbReference type="InterPro" id="IPR051912">
    <property type="entry name" value="Alkylbase_DNA_Glycosylase/TA"/>
</dbReference>
<dbReference type="InterPro" id="IPR003265">
    <property type="entry name" value="HhH-GPD_domain"/>
</dbReference>
<dbReference type="GO" id="GO:0006285">
    <property type="term" value="P:base-excision repair, AP site formation"/>
    <property type="evidence" value="ECO:0007669"/>
    <property type="project" value="TreeGrafter"/>
</dbReference>
<dbReference type="FunFam" id="1.10.340.30:FF:000004">
    <property type="entry name" value="DNA-3-methyladenine glycosylase II"/>
    <property type="match status" value="1"/>
</dbReference>
<protein>
    <recommendedName>
        <fullName evidence="3">DNA-3-methyladenine glycosylase II</fullName>
        <ecNumber evidence="3">3.2.2.21</ecNumber>
    </recommendedName>
</protein>
<feature type="domain" description="HhH-GPD" evidence="6">
    <location>
        <begin position="44"/>
        <end position="199"/>
    </location>
</feature>
<comment type="catalytic activity">
    <reaction evidence="1">
        <text>Hydrolysis of alkylated DNA, releasing 3-methyladenine, 3-methylguanine, 7-methylguanine and 7-methyladenine.</text>
        <dbReference type="EC" id="3.2.2.21"/>
    </reaction>
</comment>
<dbReference type="EC" id="3.2.2.21" evidence="3"/>
<evidence type="ECO:0000256" key="5">
    <source>
        <dbReference type="ARBA" id="ARBA00023204"/>
    </source>
</evidence>
<dbReference type="InParanoid" id="A0A1B1AEU4"/>
<dbReference type="GO" id="GO:0032993">
    <property type="term" value="C:protein-DNA complex"/>
    <property type="evidence" value="ECO:0007669"/>
    <property type="project" value="TreeGrafter"/>
</dbReference>
<dbReference type="AlphaFoldDB" id="A0A1B1AEU4"/>
<evidence type="ECO:0000313" key="7">
    <source>
        <dbReference type="EMBL" id="ANP45065.1"/>
    </source>
</evidence>
<dbReference type="KEGG" id="cbot:ATE48_03575"/>
<dbReference type="SMART" id="SM00478">
    <property type="entry name" value="ENDO3c"/>
    <property type="match status" value="1"/>
</dbReference>
<dbReference type="Gene3D" id="1.10.340.30">
    <property type="entry name" value="Hypothetical protein, domain 2"/>
    <property type="match status" value="1"/>
</dbReference>
<dbReference type="Pfam" id="PF00730">
    <property type="entry name" value="HhH-GPD"/>
    <property type="match status" value="1"/>
</dbReference>
<accession>A0A1B1AEU4</accession>